<evidence type="ECO:0000256" key="1">
    <source>
        <dbReference type="ARBA" id="ARBA00004651"/>
    </source>
</evidence>
<keyword evidence="7 9" id="KW-0472">Membrane</keyword>
<evidence type="ECO:0000256" key="5">
    <source>
        <dbReference type="ARBA" id="ARBA00022970"/>
    </source>
</evidence>
<dbReference type="GO" id="GO:0005886">
    <property type="term" value="C:plasma membrane"/>
    <property type="evidence" value="ECO:0007669"/>
    <property type="project" value="UniProtKB-SubCell"/>
</dbReference>
<comment type="similarity">
    <text evidence="8">Belongs to the binding-protein-dependent transport system permease family. LivHM subfamily.</text>
</comment>
<feature type="transmembrane region" description="Helical" evidence="9">
    <location>
        <begin position="35"/>
        <end position="56"/>
    </location>
</feature>
<evidence type="ECO:0000313" key="11">
    <source>
        <dbReference type="Proteomes" id="UP000000758"/>
    </source>
</evidence>
<feature type="transmembrane region" description="Helical" evidence="9">
    <location>
        <begin position="220"/>
        <end position="241"/>
    </location>
</feature>
<dbReference type="EnsemblBacteria" id="ABK77848">
    <property type="protein sequence ID" value="ABK77848"/>
    <property type="gene ID" value="CENSYa_1224"/>
</dbReference>
<evidence type="ECO:0000256" key="3">
    <source>
        <dbReference type="ARBA" id="ARBA00022475"/>
    </source>
</evidence>
<gene>
    <name evidence="10" type="ordered locus">CENSYa_1224</name>
</gene>
<dbReference type="Proteomes" id="UP000000758">
    <property type="component" value="Chromosome"/>
</dbReference>
<dbReference type="Pfam" id="PF02653">
    <property type="entry name" value="BPD_transp_2"/>
    <property type="match status" value="1"/>
</dbReference>
<dbReference type="AlphaFoldDB" id="A0RWY1"/>
<dbReference type="GO" id="GO:0006865">
    <property type="term" value="P:amino acid transport"/>
    <property type="evidence" value="ECO:0007669"/>
    <property type="project" value="UniProtKB-KW"/>
</dbReference>
<reference evidence="10 11" key="1">
    <citation type="journal article" date="2006" name="Proc. Natl. Acad. Sci. U.S.A.">
        <title>Genomic analysis of the uncultivated marine crenarchaeote Cenarchaeum symbiosum.</title>
        <authorList>
            <person name="Hallam S.J."/>
            <person name="Konstantinidis K.T."/>
            <person name="Putnam N."/>
            <person name="Schleper C."/>
            <person name="Watanabe Y."/>
            <person name="Sugahara J."/>
            <person name="Preston C."/>
            <person name="de la Torre J."/>
            <person name="Richardson P.M."/>
            <person name="DeLong E.F."/>
        </authorList>
    </citation>
    <scope>NUCLEOTIDE SEQUENCE [LARGE SCALE GENOMIC DNA]</scope>
    <source>
        <strain evidence="11">A</strain>
    </source>
</reference>
<keyword evidence="2" id="KW-0813">Transport</keyword>
<protein>
    <submittedName>
        <fullName evidence="10">ABC-type branched-chain amino acid transport system, permease component</fullName>
    </submittedName>
</protein>
<keyword evidence="6 9" id="KW-1133">Transmembrane helix</keyword>
<dbReference type="GO" id="GO:0022857">
    <property type="term" value="F:transmembrane transporter activity"/>
    <property type="evidence" value="ECO:0007669"/>
    <property type="project" value="InterPro"/>
</dbReference>
<feature type="transmembrane region" description="Helical" evidence="9">
    <location>
        <begin position="138"/>
        <end position="162"/>
    </location>
</feature>
<dbReference type="STRING" id="414004.CENSYa_1224"/>
<evidence type="ECO:0000313" key="10">
    <source>
        <dbReference type="EMBL" id="ABK77848.1"/>
    </source>
</evidence>
<dbReference type="KEGG" id="csy:CENSYa_1224"/>
<feature type="transmembrane region" description="Helical" evidence="9">
    <location>
        <begin position="6"/>
        <end position="28"/>
    </location>
</feature>
<accession>A0RWY1</accession>
<sequence>MAYDILALDAIIYACILAVLCTGLTLTYKITRVPNFAHMSFAILGMYVVLVVTKIAGLGPYYSLPLSFAASGALALVLYYGVIKTLQKKGASYLTIMIATLSFDFVMIGILNIIADVISEYRITSREFTLRSFDGELFGAPAVLTVSLAIMAGLVVGLYYLLYRTKFGVSMRAAIENRSLAETVGINTNMMFGFSWFLSGGLAGLAGVLLALWFQGDPSLAAIMIPSVFAGSIVGGFTSIYGAILGGVLIGVSEIFGTGLLASATGAWVVAYRPVVAFIFIVVTLLVLPNGLASLRRRA</sequence>
<dbReference type="EMBL" id="DP000238">
    <property type="protein sequence ID" value="ABK77848.1"/>
    <property type="molecule type" value="Genomic_DNA"/>
</dbReference>
<evidence type="ECO:0000256" key="9">
    <source>
        <dbReference type="SAM" id="Phobius"/>
    </source>
</evidence>
<dbReference type="PANTHER" id="PTHR11795">
    <property type="entry name" value="BRANCHED-CHAIN AMINO ACID TRANSPORT SYSTEM PERMEASE PROTEIN LIVH"/>
    <property type="match status" value="1"/>
</dbReference>
<feature type="transmembrane region" description="Helical" evidence="9">
    <location>
        <begin position="275"/>
        <end position="295"/>
    </location>
</feature>
<proteinExistence type="inferred from homology"/>
<comment type="subcellular location">
    <subcellularLocation>
        <location evidence="1">Cell membrane</location>
        <topology evidence="1">Multi-pass membrane protein</topology>
    </subcellularLocation>
</comment>
<dbReference type="PANTHER" id="PTHR11795:SF449">
    <property type="entry name" value="BRANCHED-CHAIN AMINO ACID TRANSPORT PERMEASE PROTEIN LIVH-RELATED"/>
    <property type="match status" value="1"/>
</dbReference>
<dbReference type="HOGENOM" id="CLU_039929_1_0_2"/>
<keyword evidence="3" id="KW-1003">Cell membrane</keyword>
<keyword evidence="5" id="KW-0029">Amino-acid transport</keyword>
<dbReference type="InterPro" id="IPR001851">
    <property type="entry name" value="ABC_transp_permease"/>
</dbReference>
<evidence type="ECO:0000256" key="8">
    <source>
        <dbReference type="ARBA" id="ARBA00037998"/>
    </source>
</evidence>
<feature type="transmembrane region" description="Helical" evidence="9">
    <location>
        <begin position="62"/>
        <end position="82"/>
    </location>
</feature>
<organism evidence="10 11">
    <name type="scientific">Cenarchaeum symbiosum (strain A)</name>
    <dbReference type="NCBI Taxonomy" id="414004"/>
    <lineage>
        <taxon>Archaea</taxon>
        <taxon>Nitrososphaerota</taxon>
        <taxon>Candidatus Cenarchaeales</taxon>
        <taxon>Candidatus Cenarchaeaceae</taxon>
        <taxon>Candidatus Cenarchaeum</taxon>
    </lineage>
</organism>
<feature type="transmembrane region" description="Helical" evidence="9">
    <location>
        <begin position="194"/>
        <end position="214"/>
    </location>
</feature>
<dbReference type="CDD" id="cd06582">
    <property type="entry name" value="TM_PBP1_LivH_like"/>
    <property type="match status" value="1"/>
</dbReference>
<name>A0RWY1_CENSY</name>
<evidence type="ECO:0000256" key="2">
    <source>
        <dbReference type="ARBA" id="ARBA00022448"/>
    </source>
</evidence>
<evidence type="ECO:0000256" key="7">
    <source>
        <dbReference type="ARBA" id="ARBA00023136"/>
    </source>
</evidence>
<keyword evidence="11" id="KW-1185">Reference proteome</keyword>
<feature type="transmembrane region" description="Helical" evidence="9">
    <location>
        <begin position="94"/>
        <end position="118"/>
    </location>
</feature>
<keyword evidence="4 9" id="KW-0812">Transmembrane</keyword>
<dbReference type="InterPro" id="IPR052157">
    <property type="entry name" value="BCAA_transport_permease"/>
</dbReference>
<evidence type="ECO:0000256" key="4">
    <source>
        <dbReference type="ARBA" id="ARBA00022692"/>
    </source>
</evidence>
<feature type="transmembrane region" description="Helical" evidence="9">
    <location>
        <begin position="248"/>
        <end position="269"/>
    </location>
</feature>
<evidence type="ECO:0000256" key="6">
    <source>
        <dbReference type="ARBA" id="ARBA00022989"/>
    </source>
</evidence>